<dbReference type="Pfam" id="PF23277">
    <property type="entry name" value="Ig_Dlec1_1"/>
    <property type="match status" value="1"/>
</dbReference>
<evidence type="ECO:0000313" key="4">
    <source>
        <dbReference type="Proteomes" id="UP000314294"/>
    </source>
</evidence>
<dbReference type="InterPro" id="IPR013783">
    <property type="entry name" value="Ig-like_fold"/>
</dbReference>
<comment type="caution">
    <text evidence="3">The sequence shown here is derived from an EMBL/GenBank/DDBJ whole genome shotgun (WGS) entry which is preliminary data.</text>
</comment>
<proteinExistence type="predicted"/>
<feature type="region of interest" description="Disordered" evidence="1">
    <location>
        <begin position="244"/>
        <end position="269"/>
    </location>
</feature>
<dbReference type="OrthoDB" id="2115465at2759"/>
<dbReference type="EMBL" id="SRLO01000006">
    <property type="protein sequence ID" value="TNN88278.1"/>
    <property type="molecule type" value="Genomic_DNA"/>
</dbReference>
<evidence type="ECO:0000313" key="3">
    <source>
        <dbReference type="EMBL" id="TNN88278.1"/>
    </source>
</evidence>
<dbReference type="GO" id="GO:0005929">
    <property type="term" value="C:cilium"/>
    <property type="evidence" value="ECO:0007669"/>
    <property type="project" value="TreeGrafter"/>
</dbReference>
<dbReference type="Gene3D" id="2.60.40.10">
    <property type="entry name" value="Immunoglobulins"/>
    <property type="match status" value="3"/>
</dbReference>
<dbReference type="InterPro" id="IPR033304">
    <property type="entry name" value="DLEC1"/>
</dbReference>
<reference evidence="3 4" key="1">
    <citation type="submission" date="2019-03" db="EMBL/GenBank/DDBJ databases">
        <title>First draft genome of Liparis tanakae, snailfish: a comprehensive survey of snailfish specific genes.</title>
        <authorList>
            <person name="Kim W."/>
            <person name="Song I."/>
            <person name="Jeong J.-H."/>
            <person name="Kim D."/>
            <person name="Kim S."/>
            <person name="Ryu S."/>
            <person name="Song J.Y."/>
            <person name="Lee S.K."/>
        </authorList>
    </citation>
    <scope>NUCLEOTIDE SEQUENCE [LARGE SCALE GENOMIC DNA]</scope>
    <source>
        <tissue evidence="3">Muscle</tissue>
    </source>
</reference>
<dbReference type="AlphaFoldDB" id="A0A4Z2JF73"/>
<gene>
    <name evidence="3" type="primary">DLEC1_3</name>
    <name evidence="3" type="ORF">EYF80_001494</name>
</gene>
<feature type="compositionally biased region" description="Basic and acidic residues" evidence="1">
    <location>
        <begin position="195"/>
        <end position="207"/>
    </location>
</feature>
<feature type="compositionally biased region" description="Polar residues" evidence="1">
    <location>
        <begin position="183"/>
        <end position="194"/>
    </location>
</feature>
<accession>A0A4Z2JF73</accession>
<dbReference type="PANTHER" id="PTHR46348">
    <property type="entry name" value="DELETED IN LUNG AND ESOPHAGEAL CANCER PROTEIN 1"/>
    <property type="match status" value="1"/>
</dbReference>
<feature type="domain" description="Deleted in lung and esophageal cancer protein 1 Ig-like" evidence="2">
    <location>
        <begin position="296"/>
        <end position="370"/>
    </location>
</feature>
<protein>
    <submittedName>
        <fullName evidence="3">Deleted in lung and esophageal cancer protein 1</fullName>
    </submittedName>
</protein>
<dbReference type="PANTHER" id="PTHR46348:SF1">
    <property type="entry name" value="DELETED IN LUNG AND ESOPHAGEAL CANCER PROTEIN 1"/>
    <property type="match status" value="1"/>
</dbReference>
<evidence type="ECO:0000256" key="1">
    <source>
        <dbReference type="SAM" id="MobiDB-lite"/>
    </source>
</evidence>
<feature type="region of interest" description="Disordered" evidence="1">
    <location>
        <begin position="180"/>
        <end position="230"/>
    </location>
</feature>
<dbReference type="GO" id="GO:0015631">
    <property type="term" value="F:tubulin binding"/>
    <property type="evidence" value="ECO:0007669"/>
    <property type="project" value="TreeGrafter"/>
</dbReference>
<name>A0A4Z2JF73_9TELE</name>
<evidence type="ECO:0000259" key="2">
    <source>
        <dbReference type="Pfam" id="PF23277"/>
    </source>
</evidence>
<dbReference type="GO" id="GO:0008285">
    <property type="term" value="P:negative regulation of cell population proliferation"/>
    <property type="evidence" value="ECO:0007669"/>
    <property type="project" value="InterPro"/>
</dbReference>
<feature type="compositionally biased region" description="Basic and acidic residues" evidence="1">
    <location>
        <begin position="214"/>
        <end position="230"/>
    </location>
</feature>
<dbReference type="GO" id="GO:0005737">
    <property type="term" value="C:cytoplasm"/>
    <property type="evidence" value="ECO:0007669"/>
    <property type="project" value="TreeGrafter"/>
</dbReference>
<keyword evidence="4" id="KW-1185">Reference proteome</keyword>
<dbReference type="Proteomes" id="UP000314294">
    <property type="component" value="Unassembled WGS sequence"/>
</dbReference>
<dbReference type="InterPro" id="IPR059041">
    <property type="entry name" value="Ig_DLEC1_1"/>
</dbReference>
<organism evidence="3 4">
    <name type="scientific">Liparis tanakae</name>
    <name type="common">Tanaka's snailfish</name>
    <dbReference type="NCBI Taxonomy" id="230148"/>
    <lineage>
        <taxon>Eukaryota</taxon>
        <taxon>Metazoa</taxon>
        <taxon>Chordata</taxon>
        <taxon>Craniata</taxon>
        <taxon>Vertebrata</taxon>
        <taxon>Euteleostomi</taxon>
        <taxon>Actinopterygii</taxon>
        <taxon>Neopterygii</taxon>
        <taxon>Teleostei</taxon>
        <taxon>Neoteleostei</taxon>
        <taxon>Acanthomorphata</taxon>
        <taxon>Eupercaria</taxon>
        <taxon>Perciformes</taxon>
        <taxon>Cottioidei</taxon>
        <taxon>Cottales</taxon>
        <taxon>Liparidae</taxon>
        <taxon>Liparis</taxon>
    </lineage>
</organism>
<sequence length="803" mass="90126">MGGSKLIRCSVMLRAAVRVREVSECLMTWDWQSEGGGGASSRGEEDGERERDISRVLASTFKDLYTKDVIGKDTLSNLIKSKSGRGGYHDRYVEELQQAHSEYSRCMKEADILESHIIQARARAAATEEEMGDVHGHLGLLPVKSNPAKPTIASAMHVSREPQDDGYTLMPSQKKIVPEMNESDLSLTCESSSDNPRRKITPRERPDQTTTRPNWKDEPSAEDRAEGHRKLQQLKDRHNFLRNPRFLPSNAQQGGTSLVRPRTKGGRMEHLKKEVQKQRYLQCTEDNSTESPLPAFLAKPSEVVFTDYIVGHVYETTLELNNVTAASRTVRVIPPTTSYFSIGLGMSCKYTVRFTPDSLWDYEDYIMVKTHAGPPLRVPIAARRPPPILTLPRVLDCGCCLIGGVKFVEFLCQNVSVSAGTFCIMPKHRWPASNLRSVARTYFSEQPPFAVSPSLFALQPGEATVVEVVFFPTTAERSCQVFTVVCDNCQVKDISIEGEGQLIALELVSVSGNKEPPVVGEVHDLTAEHFVRFSPCNPHSVQQKRLIIRNNVQMDLPFHWQIMKPNLHPFLPGETPEPSHIQFHLAADDIFHVSPLTGVLPPCQDQEFLITFCPKEPVRTGSKVGDVIVMEIEVKGSTEPYQVLLEPYAVVIPGEISICSTTRRQFKMWNHSKTCIFFQWERISTSSHIMEVEPSAGSIEENECFDFDLILSGEKPERVVTSLVCSIEHRPEPVTLAVEVSFKGPIVTLSVPSVEFGLMKLGEQTQTALLLTNITQLEASWTLKERPDRQQHHQDTQVLYTRH</sequence>